<feature type="compositionally biased region" description="Basic and acidic residues" evidence="1">
    <location>
        <begin position="412"/>
        <end position="422"/>
    </location>
</feature>
<dbReference type="AlphaFoldDB" id="A0AAV6YF05"/>
<feature type="compositionally biased region" description="Low complexity" evidence="1">
    <location>
        <begin position="24"/>
        <end position="37"/>
    </location>
</feature>
<sequence length="965" mass="109060">MSTKPDFAQKLLHDLRVRKERMATTQNSSRQSSQTSSRDMHANPGRTNRGSRQINALESAGSRSGNTSRRSYGSGKSINTKESSNQIVLYESGQNSRQVRDLSMAIALAFENSGNLSKIGASSNPLVNFFNRFGRRSMNTQKTNFDNQSFSNYEFPAVSHIHITEISKGIQKLNQILKACSNGTNLDKNSIEVGKELLKGAINLEESLRMLANMNGNRQKSRIKLLEEDEDDHDNNDKIAHPWQPGRPRFSFDGPSRGNSKRQQLALSYLDETSEQPFSNSLVPYNSSGKAQNNSSSSQSSQEKRKISNVIAKLMGLEELPLKESTCMQNNSKGKVSRIHTKLSEPLGRDGRKGDPLVTEKKTIAASTTPLVRDSKKSRETMMNKPQNHVIAPNKVDGLQVDRERRQNLKMGGEKKTIETSDSKPLASKTKLQKKAENSKTVKADDRTHNRIGYNVSTLVQDHVLKKIEHSEDKGRAEQKGQNTMAKKHEGYQVESIIASKPMKSAPIDIQKKLSREKFTSGSGRVIKSTEKVPKKYLPNKDAPIIDTSHKTAVDQENFKKEGRNYDSSPIETQFETEKGSINPVLTGKKSTEVSATQKKAVSRKVQESENPRKIDVMMSRRNGKLNHLARSGKASDSMLKDLKQQMHNRNHSSKRMEQLSDSNVKEGEDSINLYNASEMSTEPMKWPEKLQNEDDQTTTLNTSFLDDRQMPILKTQTLDDNCDAIDSKFEKVSDDLQTVEQPYAFKDEQELKQSNQSTGHVESMELHNLGHHKYNQRPALGRQEQLTGPEKELKEIIIKSQLFLNTAEALFKLNIPVTFLHAGDHNDEVAEKKLVLDCAYEAMKRKARRNEVTFHPNTKTTISFTKVWSLDDLIKQLCKDLEMLKIYGGNGSDERDIANGLHKMLNNDLYDKDPDINCMWDFEWTKMESMFPEKEEVIKDVEKHMLNGLLDEITNELVLITVSV</sequence>
<dbReference type="PANTHER" id="PTHR34282:SF1">
    <property type="entry name" value="DUF3741 DOMAIN-CONTAINING PROTEIN"/>
    <property type="match status" value="1"/>
</dbReference>
<dbReference type="Proteomes" id="UP000826271">
    <property type="component" value="Unassembled WGS sequence"/>
</dbReference>
<accession>A0AAV6YF05</accession>
<evidence type="ECO:0000313" key="3">
    <source>
        <dbReference type="Proteomes" id="UP000826271"/>
    </source>
</evidence>
<feature type="compositionally biased region" description="Basic and acidic residues" evidence="1">
    <location>
        <begin position="434"/>
        <end position="448"/>
    </location>
</feature>
<feature type="region of interest" description="Disordered" evidence="1">
    <location>
        <begin position="590"/>
        <end position="610"/>
    </location>
</feature>
<dbReference type="PANTHER" id="PTHR34282">
    <property type="entry name" value="OS01G0228800 PROTEIN-RELATED"/>
    <property type="match status" value="1"/>
</dbReference>
<name>A0AAV6YF05_9LAMI</name>
<feature type="compositionally biased region" description="Low complexity" evidence="1">
    <location>
        <begin position="286"/>
        <end position="301"/>
    </location>
</feature>
<feature type="compositionally biased region" description="Basic and acidic residues" evidence="1">
    <location>
        <begin position="11"/>
        <end position="22"/>
    </location>
</feature>
<gene>
    <name evidence="2" type="ORF">BUALT_Bualt01G0031200</name>
</gene>
<feature type="compositionally biased region" description="Polar residues" evidence="1">
    <location>
        <begin position="45"/>
        <end position="79"/>
    </location>
</feature>
<feature type="region of interest" description="Disordered" evidence="1">
    <location>
        <begin position="276"/>
        <end position="306"/>
    </location>
</feature>
<feature type="region of interest" description="Disordered" evidence="1">
    <location>
        <begin position="229"/>
        <end position="262"/>
    </location>
</feature>
<feature type="region of interest" description="Disordered" evidence="1">
    <location>
        <begin position="412"/>
        <end position="448"/>
    </location>
</feature>
<proteinExistence type="predicted"/>
<evidence type="ECO:0000313" key="2">
    <source>
        <dbReference type="EMBL" id="KAG8389940.1"/>
    </source>
</evidence>
<keyword evidence="3" id="KW-1185">Reference proteome</keyword>
<feature type="compositionally biased region" description="Basic and acidic residues" evidence="1">
    <location>
        <begin position="470"/>
        <end position="479"/>
    </location>
</feature>
<feature type="compositionally biased region" description="Basic and acidic residues" evidence="1">
    <location>
        <begin position="655"/>
        <end position="667"/>
    </location>
</feature>
<organism evidence="2 3">
    <name type="scientific">Buddleja alternifolia</name>
    <dbReference type="NCBI Taxonomy" id="168488"/>
    <lineage>
        <taxon>Eukaryota</taxon>
        <taxon>Viridiplantae</taxon>
        <taxon>Streptophyta</taxon>
        <taxon>Embryophyta</taxon>
        <taxon>Tracheophyta</taxon>
        <taxon>Spermatophyta</taxon>
        <taxon>Magnoliopsida</taxon>
        <taxon>eudicotyledons</taxon>
        <taxon>Gunneridae</taxon>
        <taxon>Pentapetalae</taxon>
        <taxon>asterids</taxon>
        <taxon>lamiids</taxon>
        <taxon>Lamiales</taxon>
        <taxon>Scrophulariaceae</taxon>
        <taxon>Buddlejeae</taxon>
        <taxon>Buddleja</taxon>
    </lineage>
</organism>
<reference evidence="2" key="1">
    <citation type="submission" date="2019-10" db="EMBL/GenBank/DDBJ databases">
        <authorList>
            <person name="Zhang R."/>
            <person name="Pan Y."/>
            <person name="Wang J."/>
            <person name="Ma R."/>
            <person name="Yu S."/>
        </authorList>
    </citation>
    <scope>NUCLEOTIDE SEQUENCE</scope>
    <source>
        <strain evidence="2">LA-IB0</strain>
        <tissue evidence="2">Leaf</tissue>
    </source>
</reference>
<feature type="region of interest" description="Disordered" evidence="1">
    <location>
        <begin position="470"/>
        <end position="489"/>
    </location>
</feature>
<feature type="region of interest" description="Disordered" evidence="1">
    <location>
        <begin position="648"/>
        <end position="667"/>
    </location>
</feature>
<evidence type="ECO:0008006" key="4">
    <source>
        <dbReference type="Google" id="ProtNLM"/>
    </source>
</evidence>
<protein>
    <recommendedName>
        <fullName evidence="4">DUF3741 domain-containing protein</fullName>
    </recommendedName>
</protein>
<feature type="region of interest" description="Disordered" evidence="1">
    <location>
        <begin position="1"/>
        <end position="79"/>
    </location>
</feature>
<evidence type="ECO:0000256" key="1">
    <source>
        <dbReference type="SAM" id="MobiDB-lite"/>
    </source>
</evidence>
<dbReference type="EMBL" id="WHWC01000001">
    <property type="protein sequence ID" value="KAG8389940.1"/>
    <property type="molecule type" value="Genomic_DNA"/>
</dbReference>
<feature type="compositionally biased region" description="Polar residues" evidence="1">
    <location>
        <begin position="276"/>
        <end position="285"/>
    </location>
</feature>
<comment type="caution">
    <text evidence="2">The sequence shown here is derived from an EMBL/GenBank/DDBJ whole genome shotgun (WGS) entry which is preliminary data.</text>
</comment>